<dbReference type="InterPro" id="IPR029063">
    <property type="entry name" value="SAM-dependent_MTases_sf"/>
</dbReference>
<accession>A0A4Q7MER4</accession>
<dbReference type="GO" id="GO:0006596">
    <property type="term" value="P:polyamine biosynthetic process"/>
    <property type="evidence" value="ECO:0007669"/>
    <property type="project" value="UniProtKB-KW"/>
</dbReference>
<evidence type="ECO:0008006" key="4">
    <source>
        <dbReference type="Google" id="ProtNLM"/>
    </source>
</evidence>
<sequence>MGDPRLELDGEQVSARLLPERGTNGGYSLVIEGTTQSHVNPLDPLDLQLEYTRLIAAVIDGCREAGRPVRVLHLGGGALTVPRYIGATRPGSVQHVVELHRELLEFVLEVLPLADDVELTVEFDDGRAAVERAARTGGGYDLAIVDVFSGSVSPRHMSTLEFFRELDQLMAPDAIVLVNTLATAGLDMSREVAATLASVHDDVLALASPAVIAGTSLGNVVLAASASPLPGEEILRRADTGPRPIELLRDEGLVAFLGDAPVRRDGDQLV</sequence>
<protein>
    <recommendedName>
        <fullName evidence="4">Spermidine synthase</fullName>
    </recommendedName>
</protein>
<dbReference type="PANTHER" id="PTHR43317:SF1">
    <property type="entry name" value="THERMOSPERMINE SYNTHASE ACAULIS5"/>
    <property type="match status" value="1"/>
</dbReference>
<organism evidence="2 3">
    <name type="scientific">Agromyces ramosus</name>
    <dbReference type="NCBI Taxonomy" id="33879"/>
    <lineage>
        <taxon>Bacteria</taxon>
        <taxon>Bacillati</taxon>
        <taxon>Actinomycetota</taxon>
        <taxon>Actinomycetes</taxon>
        <taxon>Micrococcales</taxon>
        <taxon>Microbacteriaceae</taxon>
        <taxon>Agromyces</taxon>
    </lineage>
</organism>
<evidence type="ECO:0000313" key="3">
    <source>
        <dbReference type="Proteomes" id="UP000293289"/>
    </source>
</evidence>
<comment type="caution">
    <text evidence="2">The sequence shown here is derived from an EMBL/GenBank/DDBJ whole genome shotgun (WGS) entry which is preliminary data.</text>
</comment>
<name>A0A4Q7MER4_9MICO</name>
<evidence type="ECO:0000256" key="1">
    <source>
        <dbReference type="ARBA" id="ARBA00023115"/>
    </source>
</evidence>
<dbReference type="SUPFAM" id="SSF53335">
    <property type="entry name" value="S-adenosyl-L-methionine-dependent methyltransferases"/>
    <property type="match status" value="1"/>
</dbReference>
<dbReference type="NCBIfam" id="NF037959">
    <property type="entry name" value="MFS_SpdSyn"/>
    <property type="match status" value="1"/>
</dbReference>
<dbReference type="RefSeq" id="WP_130352651.1">
    <property type="nucleotide sequence ID" value="NZ_SGWY01000002.1"/>
</dbReference>
<dbReference type="Proteomes" id="UP000293289">
    <property type="component" value="Unassembled WGS sequence"/>
</dbReference>
<keyword evidence="3" id="KW-1185">Reference proteome</keyword>
<reference evidence="2 3" key="1">
    <citation type="submission" date="2019-02" db="EMBL/GenBank/DDBJ databases">
        <title>Genomic Encyclopedia of Type Strains, Phase IV (KMG-IV): sequencing the most valuable type-strain genomes for metagenomic binning, comparative biology and taxonomic classification.</title>
        <authorList>
            <person name="Goeker M."/>
        </authorList>
    </citation>
    <scope>NUCLEOTIDE SEQUENCE [LARGE SCALE GENOMIC DNA]</scope>
    <source>
        <strain evidence="2 3">DSM 43045</strain>
    </source>
</reference>
<dbReference type="PANTHER" id="PTHR43317">
    <property type="entry name" value="THERMOSPERMINE SYNTHASE ACAULIS5"/>
    <property type="match status" value="1"/>
</dbReference>
<evidence type="ECO:0000313" key="2">
    <source>
        <dbReference type="EMBL" id="RZS66017.1"/>
    </source>
</evidence>
<proteinExistence type="predicted"/>
<dbReference type="Gene3D" id="3.40.50.150">
    <property type="entry name" value="Vaccinia Virus protein VP39"/>
    <property type="match status" value="1"/>
</dbReference>
<gene>
    <name evidence="2" type="ORF">EV187_1728</name>
</gene>
<dbReference type="AlphaFoldDB" id="A0A4Q7MER4"/>
<dbReference type="EMBL" id="SGWY01000002">
    <property type="protein sequence ID" value="RZS66017.1"/>
    <property type="molecule type" value="Genomic_DNA"/>
</dbReference>
<keyword evidence="1" id="KW-0620">Polyamine biosynthesis</keyword>
<dbReference type="OrthoDB" id="8221452at2"/>